<accession>A0ABV6ZRP8</accession>
<proteinExistence type="predicted"/>
<name>A0ABV6ZRP8_9HYPH</name>
<evidence type="ECO:0000313" key="1">
    <source>
        <dbReference type="EMBL" id="MFC2254865.1"/>
    </source>
</evidence>
<gene>
    <name evidence="1" type="ORF">ACETRX_35085</name>
</gene>
<sequence>MFRQEAGYRSRETGEVRYAELFVAVLGVSSYIFAEASGTQALADWIGNHVRLFRFFGDVPRPVTCDNLKSDVNEASFYELELNRSYGVMASHYGVGVLPARPHIRLLSGKDKRNGGWFPPSFRVESAILERGARKIPLSPHFCSVNRFSPACRAPTRSG</sequence>
<dbReference type="RefSeq" id="WP_394315467.1">
    <property type="nucleotide sequence ID" value="NZ_JBHGPK010000048.1"/>
</dbReference>
<dbReference type="EMBL" id="JBHGPK010000048">
    <property type="protein sequence ID" value="MFC2254865.1"/>
    <property type="molecule type" value="Genomic_DNA"/>
</dbReference>
<protein>
    <recommendedName>
        <fullName evidence="3">Transposase family protein</fullName>
    </recommendedName>
</protein>
<evidence type="ECO:0000313" key="2">
    <source>
        <dbReference type="Proteomes" id="UP001595190"/>
    </source>
</evidence>
<organism evidence="1 2">
    <name type="scientific">Labrys neptuniae</name>
    <dbReference type="NCBI Taxonomy" id="376174"/>
    <lineage>
        <taxon>Bacteria</taxon>
        <taxon>Pseudomonadati</taxon>
        <taxon>Pseudomonadota</taxon>
        <taxon>Alphaproteobacteria</taxon>
        <taxon>Hyphomicrobiales</taxon>
        <taxon>Xanthobacteraceae</taxon>
        <taxon>Labrys</taxon>
    </lineage>
</organism>
<dbReference type="PANTHER" id="PTHR35004:SF8">
    <property type="entry name" value="TRANSPOSASE RV3428C-RELATED"/>
    <property type="match status" value="1"/>
</dbReference>
<dbReference type="PANTHER" id="PTHR35004">
    <property type="entry name" value="TRANSPOSASE RV3428C-RELATED"/>
    <property type="match status" value="1"/>
</dbReference>
<dbReference type="Proteomes" id="UP001595190">
    <property type="component" value="Unassembled WGS sequence"/>
</dbReference>
<evidence type="ECO:0008006" key="3">
    <source>
        <dbReference type="Google" id="ProtNLM"/>
    </source>
</evidence>
<comment type="caution">
    <text evidence="1">The sequence shown here is derived from an EMBL/GenBank/DDBJ whole genome shotgun (WGS) entry which is preliminary data.</text>
</comment>
<reference evidence="1 2" key="1">
    <citation type="submission" date="2024-09" db="EMBL/GenBank/DDBJ databases">
        <title>Description of Labrys sedimenti sp. nov., isolated from a diclofenac-degrading enrichment culture, and genome-based reclassification of Labrys portucalensis as a later heterotypic synonym of Labrys neptuniae.</title>
        <authorList>
            <person name="Tancsics A."/>
            <person name="Csepanyi A."/>
        </authorList>
    </citation>
    <scope>NUCLEOTIDE SEQUENCE [LARGE SCALE GENOMIC DNA]</scope>
    <source>
        <strain evidence="1 2">LMG 23412</strain>
    </source>
</reference>